<feature type="compositionally biased region" description="Low complexity" evidence="1">
    <location>
        <begin position="11"/>
        <end position="20"/>
    </location>
</feature>
<dbReference type="EMBL" id="CALNXI010000679">
    <property type="protein sequence ID" value="CAH3032467.1"/>
    <property type="molecule type" value="Genomic_DNA"/>
</dbReference>
<accession>A0ABN8MR44</accession>
<comment type="caution">
    <text evidence="2">The sequence shown here is derived from an EMBL/GenBank/DDBJ whole genome shotgun (WGS) entry which is preliminary data.</text>
</comment>
<evidence type="ECO:0000313" key="3">
    <source>
        <dbReference type="Proteomes" id="UP001159427"/>
    </source>
</evidence>
<feature type="compositionally biased region" description="Polar residues" evidence="1">
    <location>
        <begin position="1"/>
        <end position="10"/>
    </location>
</feature>
<proteinExistence type="predicted"/>
<organism evidence="2 3">
    <name type="scientific">Porites evermanni</name>
    <dbReference type="NCBI Taxonomy" id="104178"/>
    <lineage>
        <taxon>Eukaryota</taxon>
        <taxon>Metazoa</taxon>
        <taxon>Cnidaria</taxon>
        <taxon>Anthozoa</taxon>
        <taxon>Hexacorallia</taxon>
        <taxon>Scleractinia</taxon>
        <taxon>Fungiina</taxon>
        <taxon>Poritidae</taxon>
        <taxon>Porites</taxon>
    </lineage>
</organism>
<evidence type="ECO:0000256" key="1">
    <source>
        <dbReference type="SAM" id="MobiDB-lite"/>
    </source>
</evidence>
<protein>
    <submittedName>
        <fullName evidence="2">Uncharacterized protein</fullName>
    </submittedName>
</protein>
<name>A0ABN8MR44_9CNID</name>
<feature type="region of interest" description="Disordered" evidence="1">
    <location>
        <begin position="94"/>
        <end position="115"/>
    </location>
</feature>
<sequence length="115" mass="11978">MGNLLSNTTVSSGLPSLSSSVDVSDPAQVALLHLNFRQPSLASHLTKATSMAITNGEYMNFTTLLPMTSLVTDTIHSQLNLKVGDEGLTIPPLPNAPKSSLLIGGSMPSSSISQL</sequence>
<evidence type="ECO:0000313" key="2">
    <source>
        <dbReference type="EMBL" id="CAH3032467.1"/>
    </source>
</evidence>
<keyword evidence="3" id="KW-1185">Reference proteome</keyword>
<gene>
    <name evidence="2" type="ORF">PEVE_00039010</name>
</gene>
<dbReference type="Proteomes" id="UP001159427">
    <property type="component" value="Unassembled WGS sequence"/>
</dbReference>
<reference evidence="2 3" key="1">
    <citation type="submission" date="2022-05" db="EMBL/GenBank/DDBJ databases">
        <authorList>
            <consortium name="Genoscope - CEA"/>
            <person name="William W."/>
        </authorList>
    </citation>
    <scope>NUCLEOTIDE SEQUENCE [LARGE SCALE GENOMIC DNA]</scope>
</reference>
<feature type="region of interest" description="Disordered" evidence="1">
    <location>
        <begin position="1"/>
        <end position="20"/>
    </location>
</feature>